<organism evidence="1 2">
    <name type="scientific">Rickettsia asembonensis</name>
    <dbReference type="NCBI Taxonomy" id="1068590"/>
    <lineage>
        <taxon>Bacteria</taxon>
        <taxon>Pseudomonadati</taxon>
        <taxon>Pseudomonadota</taxon>
        <taxon>Alphaproteobacteria</taxon>
        <taxon>Rickettsiales</taxon>
        <taxon>Rickettsiaceae</taxon>
        <taxon>Rickettsieae</taxon>
        <taxon>Rickettsia</taxon>
        <taxon>spotted fever group</taxon>
    </lineage>
</organism>
<proteinExistence type="predicted"/>
<name>A0A0C2MPV1_9RICK</name>
<evidence type="ECO:0000313" key="1">
    <source>
        <dbReference type="EMBL" id="KIJ89226.1"/>
    </source>
</evidence>
<keyword evidence="2" id="KW-1185">Reference proteome</keyword>
<dbReference type="AlphaFoldDB" id="A0A0C2MPV1"/>
<dbReference type="Proteomes" id="UP000031952">
    <property type="component" value="Unassembled WGS sequence"/>
</dbReference>
<accession>A0A0C2MPV1</accession>
<gene>
    <name evidence="1" type="ORF">SB78_00440</name>
</gene>
<dbReference type="EMBL" id="JWSW01000003">
    <property type="protein sequence ID" value="KIJ89226.1"/>
    <property type="molecule type" value="Genomic_DNA"/>
</dbReference>
<comment type="caution">
    <text evidence="1">The sequence shown here is derived from an EMBL/GenBank/DDBJ whole genome shotgun (WGS) entry which is preliminary data.</text>
</comment>
<reference evidence="1 2" key="1">
    <citation type="submission" date="2014-12" db="EMBL/GenBank/DDBJ databases">
        <title>Whole genome sequence of Candidatus Rickettsia asemboensis strain NMRCii isolated from cat fleas in west Kenya.</title>
        <authorList>
            <person name="Jima D."/>
            <person name="Luce-Fedrow A."/>
            <person name="Yang Y."/>
            <person name="Maina A.N."/>
            <person name="Snesrud E.C."/>
            <person name="Jarman R.G."/>
            <person name="Richards A.L."/>
            <person name="Hang J."/>
        </authorList>
    </citation>
    <scope>NUCLEOTIDE SEQUENCE [LARGE SCALE GENOMIC DNA]</scope>
    <source>
        <strain evidence="1 2">NMRCii</strain>
    </source>
</reference>
<evidence type="ECO:0000313" key="2">
    <source>
        <dbReference type="Proteomes" id="UP000031952"/>
    </source>
</evidence>
<sequence>ALDLRIQFVAKIPWSSHGMTMRLLDSCLCGNDIKAVSILDFLHNVANKEKFEGDTSPRTAAYTWYTRIRGFESRLDVQIALRSKLCKKSIDLPKDSLLAYILDLQVLYDN</sequence>
<protein>
    <submittedName>
        <fullName evidence="1">Uncharacterized protein</fullName>
    </submittedName>
</protein>
<feature type="non-terminal residue" evidence="1">
    <location>
        <position position="1"/>
    </location>
</feature>